<reference evidence="2 3" key="1">
    <citation type="submission" date="2016-10" db="EMBL/GenBank/DDBJ databases">
        <authorList>
            <person name="de Groot N.N."/>
        </authorList>
    </citation>
    <scope>NUCLEOTIDE SEQUENCE [LARGE SCALE GENOMIC DNA]</scope>
    <source>
        <strain evidence="2 3">DSM 43941</strain>
    </source>
</reference>
<organism evidence="2 3">
    <name type="scientific">Actinoplanes derwentensis</name>
    <dbReference type="NCBI Taxonomy" id="113562"/>
    <lineage>
        <taxon>Bacteria</taxon>
        <taxon>Bacillati</taxon>
        <taxon>Actinomycetota</taxon>
        <taxon>Actinomycetes</taxon>
        <taxon>Micromonosporales</taxon>
        <taxon>Micromonosporaceae</taxon>
        <taxon>Actinoplanes</taxon>
    </lineage>
</organism>
<protein>
    <submittedName>
        <fullName evidence="2">Uncharacterized protein</fullName>
    </submittedName>
</protein>
<accession>A0A1H2AMV2</accession>
<keyword evidence="3" id="KW-1185">Reference proteome</keyword>
<feature type="region of interest" description="Disordered" evidence="1">
    <location>
        <begin position="78"/>
        <end position="110"/>
    </location>
</feature>
<proteinExistence type="predicted"/>
<dbReference type="AlphaFoldDB" id="A0A1H2AMV2"/>
<sequence length="287" mass="29516">MQGGAGFDSAGQVGAGGGDGQLGDRRHLVAAGAPDPGEPRLPAGAEHPLPGAGVAFAQVVVEFTDADPAVAVTVGGAAGDAVGDQPGESGGLGPGGRGDHDTALPLGGAGGPEMVTGVDGTAGPAVEDHHGLPGAAALHQRRGLGHVERGVRGAAHDGVGGGQIQPATRPGQHHTPEVEQHTIVLVTPLEQGLDPAPRLPRPGISQELHLEPAERLLPEHVHERRNISRRHREPAQHGVVVLLDANDHCQSSPAHRLHHPSSMVRRRSRPRNPELITNRCDLTTHCC</sequence>
<feature type="region of interest" description="Disordered" evidence="1">
    <location>
        <begin position="250"/>
        <end position="271"/>
    </location>
</feature>
<evidence type="ECO:0000256" key="1">
    <source>
        <dbReference type="SAM" id="MobiDB-lite"/>
    </source>
</evidence>
<feature type="region of interest" description="Disordered" evidence="1">
    <location>
        <begin position="156"/>
        <end position="176"/>
    </location>
</feature>
<feature type="compositionally biased region" description="Low complexity" evidence="1">
    <location>
        <begin position="78"/>
        <end position="87"/>
    </location>
</feature>
<dbReference type="Proteomes" id="UP000198688">
    <property type="component" value="Chromosome I"/>
</dbReference>
<name>A0A1H2AMV2_9ACTN</name>
<feature type="region of interest" description="Disordered" evidence="1">
    <location>
        <begin position="1"/>
        <end position="47"/>
    </location>
</feature>
<gene>
    <name evidence="2" type="ORF">SAMN04489716_3965</name>
</gene>
<dbReference type="EMBL" id="LT629758">
    <property type="protein sequence ID" value="SDT47241.1"/>
    <property type="molecule type" value="Genomic_DNA"/>
</dbReference>
<evidence type="ECO:0000313" key="2">
    <source>
        <dbReference type="EMBL" id="SDT47241.1"/>
    </source>
</evidence>
<evidence type="ECO:0000313" key="3">
    <source>
        <dbReference type="Proteomes" id="UP000198688"/>
    </source>
</evidence>
<feature type="compositionally biased region" description="Basic residues" evidence="1">
    <location>
        <begin position="255"/>
        <end position="270"/>
    </location>
</feature>